<dbReference type="Pfam" id="PF00168">
    <property type="entry name" value="C2"/>
    <property type="match status" value="1"/>
</dbReference>
<dbReference type="PANTHER" id="PTHR31425:SF32">
    <property type="entry name" value="MULTIPLE C2 DOMAIN AND TRANSMEMBRANE REGION PROTEIN 9"/>
    <property type="match status" value="1"/>
</dbReference>
<evidence type="ECO:0000259" key="2">
    <source>
        <dbReference type="PROSITE" id="PS50004"/>
    </source>
</evidence>
<dbReference type="Gene3D" id="2.60.40.150">
    <property type="entry name" value="C2 domain"/>
    <property type="match status" value="1"/>
</dbReference>
<dbReference type="InterPro" id="IPR000008">
    <property type="entry name" value="C2_dom"/>
</dbReference>
<dbReference type="SMART" id="SM00239">
    <property type="entry name" value="C2"/>
    <property type="match status" value="1"/>
</dbReference>
<accession>A0A6A3BHZ4</accession>
<dbReference type="InterPro" id="IPR047259">
    <property type="entry name" value="QUIRKY-like"/>
</dbReference>
<evidence type="ECO:0000256" key="1">
    <source>
        <dbReference type="SAM" id="MobiDB-lite"/>
    </source>
</evidence>
<dbReference type="SUPFAM" id="SSF49562">
    <property type="entry name" value="C2 domain (Calcium/lipid-binding domain, CaLB)"/>
    <property type="match status" value="1"/>
</dbReference>
<name>A0A6A3BHZ4_HIBSY</name>
<dbReference type="PROSITE" id="PS50004">
    <property type="entry name" value="C2"/>
    <property type="match status" value="1"/>
</dbReference>
<comment type="caution">
    <text evidence="3">The sequence shown here is derived from an EMBL/GenBank/DDBJ whole genome shotgun (WGS) entry which is preliminary data.</text>
</comment>
<evidence type="ECO:0000313" key="4">
    <source>
        <dbReference type="Proteomes" id="UP000436088"/>
    </source>
</evidence>
<gene>
    <name evidence="3" type="ORF">F3Y22_tig00110163pilonHSYRG00098</name>
</gene>
<dbReference type="InterPro" id="IPR035892">
    <property type="entry name" value="C2_domain_sf"/>
</dbReference>
<organism evidence="3 4">
    <name type="scientific">Hibiscus syriacus</name>
    <name type="common">Rose of Sharon</name>
    <dbReference type="NCBI Taxonomy" id="106335"/>
    <lineage>
        <taxon>Eukaryota</taxon>
        <taxon>Viridiplantae</taxon>
        <taxon>Streptophyta</taxon>
        <taxon>Embryophyta</taxon>
        <taxon>Tracheophyta</taxon>
        <taxon>Spermatophyta</taxon>
        <taxon>Magnoliopsida</taxon>
        <taxon>eudicotyledons</taxon>
        <taxon>Gunneridae</taxon>
        <taxon>Pentapetalae</taxon>
        <taxon>rosids</taxon>
        <taxon>malvids</taxon>
        <taxon>Malvales</taxon>
        <taxon>Malvaceae</taxon>
        <taxon>Malvoideae</taxon>
        <taxon>Hibiscus</taxon>
    </lineage>
</organism>
<dbReference type="AlphaFoldDB" id="A0A6A3BHZ4"/>
<protein>
    <recommendedName>
        <fullName evidence="2">C2 domain-containing protein</fullName>
    </recommendedName>
</protein>
<sequence>MRQIASYSRSTRSRLDKYSNRMDSTRARLEFLTILNELLDIRLEKLSRLPLEAYVYSHNKANNAKTYLGKVRLTSTSFVPYIDFVVLQYPLEKRTVFSRAKGELGLKVFVIDDPSIESSTPLPATEEAVPNSFPKEKNGKRHTFHHLPNTKQSEQHQKFTTMPPQQQMTYGVHEMKSGPPPSRAVHMFLGSSSQPLDYALKETSLFLEGGRIVGGRVIRGDRPTSTNDLVEQMRFLFVRVVKARDLPSKDVTGSLDLYVEVKVGNYKGIKKHYEKKQNPEWNQVFAFSRDTLQSFVLEVVVKDKDLHEGEDGAYKRGARVVVSEVKNKNNNNGEYRLGELLAEMEKARSVKVECCLRPSLENIMEDEEDDVISS</sequence>
<feature type="region of interest" description="Disordered" evidence="1">
    <location>
        <begin position="120"/>
        <end position="158"/>
    </location>
</feature>
<proteinExistence type="predicted"/>
<dbReference type="Proteomes" id="UP000436088">
    <property type="component" value="Unassembled WGS sequence"/>
</dbReference>
<reference evidence="3" key="1">
    <citation type="submission" date="2019-09" db="EMBL/GenBank/DDBJ databases">
        <title>Draft genome information of white flower Hibiscus syriacus.</title>
        <authorList>
            <person name="Kim Y.-M."/>
        </authorList>
    </citation>
    <scope>NUCLEOTIDE SEQUENCE [LARGE SCALE GENOMIC DNA]</scope>
    <source>
        <strain evidence="3">YM2019G1</strain>
    </source>
</reference>
<feature type="domain" description="C2" evidence="2">
    <location>
        <begin position="218"/>
        <end position="335"/>
    </location>
</feature>
<keyword evidence="4" id="KW-1185">Reference proteome</keyword>
<dbReference type="PANTHER" id="PTHR31425">
    <property type="entry name" value="PHOSPHORIBOSYLANTHRANILATE TRANSFERASE ISOFORM 1"/>
    <property type="match status" value="1"/>
</dbReference>
<evidence type="ECO:0000313" key="3">
    <source>
        <dbReference type="EMBL" id="KAE8715521.1"/>
    </source>
</evidence>
<dbReference type="EMBL" id="VEPZ02000859">
    <property type="protein sequence ID" value="KAE8715521.1"/>
    <property type="molecule type" value="Genomic_DNA"/>
</dbReference>